<dbReference type="InterPro" id="IPR014543">
    <property type="entry name" value="UCP028291"/>
</dbReference>
<name>A0A5E6U570_PSEFL</name>
<accession>A0A5E6U570</accession>
<dbReference type="Gene3D" id="3.30.310.50">
    <property type="entry name" value="Alpha-D-phosphohexomutase, C-terminal domain"/>
    <property type="match status" value="1"/>
</dbReference>
<organism evidence="1 2">
    <name type="scientific">Pseudomonas fluorescens</name>
    <dbReference type="NCBI Taxonomy" id="294"/>
    <lineage>
        <taxon>Bacteria</taxon>
        <taxon>Pseudomonadati</taxon>
        <taxon>Pseudomonadota</taxon>
        <taxon>Gammaproteobacteria</taxon>
        <taxon>Pseudomonadales</taxon>
        <taxon>Pseudomonadaceae</taxon>
        <taxon>Pseudomonas</taxon>
    </lineage>
</organism>
<evidence type="ECO:0000313" key="2">
    <source>
        <dbReference type="Proteomes" id="UP000344274"/>
    </source>
</evidence>
<dbReference type="Proteomes" id="UP000344274">
    <property type="component" value="Unassembled WGS sequence"/>
</dbReference>
<dbReference type="Pfam" id="PF09981">
    <property type="entry name" value="DUF2218"/>
    <property type="match status" value="1"/>
</dbReference>
<gene>
    <name evidence="1" type="ORF">PS673_03155</name>
</gene>
<protein>
    <recommendedName>
        <fullName evidence="3">DUF2218 domain-containing protein</fullName>
    </recommendedName>
</protein>
<dbReference type="AlphaFoldDB" id="A0A5E6U570"/>
<reference evidence="1 2" key="1">
    <citation type="submission" date="2019-09" db="EMBL/GenBank/DDBJ databases">
        <authorList>
            <person name="Chandra G."/>
            <person name="Truman W A."/>
        </authorList>
    </citation>
    <scope>NUCLEOTIDE SEQUENCE [LARGE SCALE GENOMIC DNA]</scope>
    <source>
        <strain evidence="1">PS673</strain>
    </source>
</reference>
<evidence type="ECO:0000313" key="1">
    <source>
        <dbReference type="EMBL" id="VVM98393.1"/>
    </source>
</evidence>
<dbReference type="PIRSF" id="PIRSF028291">
    <property type="entry name" value="UCP028291"/>
    <property type="match status" value="1"/>
</dbReference>
<evidence type="ECO:0008006" key="3">
    <source>
        <dbReference type="Google" id="ProtNLM"/>
    </source>
</evidence>
<sequence>MLMSRAQVSTPLATRCLTRLCRHWSHKFAVSFDEEKGDIFFDPSRCLLEINEGGLLITLHAPDLAQLDELEPVVADHLQRMAGEDPLVISWQR</sequence>
<dbReference type="EMBL" id="CABVHB010000024">
    <property type="protein sequence ID" value="VVM98393.1"/>
    <property type="molecule type" value="Genomic_DNA"/>
</dbReference>
<dbReference type="RefSeq" id="WP_154947214.1">
    <property type="nucleotide sequence ID" value="NZ_CABVHB010000024.1"/>
</dbReference>
<proteinExistence type="predicted"/>